<sequence>MGLVRQKYPRTVWVMKMTPAMIESSRSPFAQIASDHRDRSEETATEWTRNPGRDGICTVICDPLRHCDNSPTTSSPTTFPPPASLGDTPPIVSPSPGDYFNPGQSTPTAAAASNAAFIPSSSYSTLTGWAGEYSDHHHGNFSADPMSASSGWFSPTSNWQGPQRASSTWGQQSSEAHPRLLPNYTDSKMPMYPDYQQLSHPSSLRLHSPPSAPSSSATFLQLSDSNHSPTHSLPRSTNS</sequence>
<dbReference type="Proteomes" id="UP001213000">
    <property type="component" value="Unassembled WGS sequence"/>
</dbReference>
<evidence type="ECO:0000313" key="3">
    <source>
        <dbReference type="Proteomes" id="UP001213000"/>
    </source>
</evidence>
<feature type="region of interest" description="Disordered" evidence="1">
    <location>
        <begin position="30"/>
        <end position="49"/>
    </location>
</feature>
<reference evidence="2" key="1">
    <citation type="submission" date="2022-07" db="EMBL/GenBank/DDBJ databases">
        <title>Genome Sequence of Leucocoprinus birnbaumii.</title>
        <authorList>
            <person name="Buettner E."/>
        </authorList>
    </citation>
    <scope>NUCLEOTIDE SEQUENCE</scope>
    <source>
        <strain evidence="2">VT141</strain>
    </source>
</reference>
<name>A0AAD5VDP4_9AGAR</name>
<evidence type="ECO:0000256" key="1">
    <source>
        <dbReference type="SAM" id="MobiDB-lite"/>
    </source>
</evidence>
<feature type="compositionally biased region" description="Polar residues" evidence="1">
    <location>
        <begin position="152"/>
        <end position="175"/>
    </location>
</feature>
<proteinExistence type="predicted"/>
<accession>A0AAD5VDP4</accession>
<feature type="compositionally biased region" description="Low complexity" evidence="1">
    <location>
        <begin position="198"/>
        <end position="217"/>
    </location>
</feature>
<keyword evidence="3" id="KW-1185">Reference proteome</keyword>
<comment type="caution">
    <text evidence="2">The sequence shown here is derived from an EMBL/GenBank/DDBJ whole genome shotgun (WGS) entry which is preliminary data.</text>
</comment>
<evidence type="ECO:0000313" key="2">
    <source>
        <dbReference type="EMBL" id="KAJ3551958.1"/>
    </source>
</evidence>
<feature type="compositionally biased region" description="Polar residues" evidence="1">
    <location>
        <begin position="218"/>
        <end position="239"/>
    </location>
</feature>
<feature type="region of interest" description="Disordered" evidence="1">
    <location>
        <begin position="70"/>
        <end position="108"/>
    </location>
</feature>
<organism evidence="2 3">
    <name type="scientific">Leucocoprinus birnbaumii</name>
    <dbReference type="NCBI Taxonomy" id="56174"/>
    <lineage>
        <taxon>Eukaryota</taxon>
        <taxon>Fungi</taxon>
        <taxon>Dikarya</taxon>
        <taxon>Basidiomycota</taxon>
        <taxon>Agaricomycotina</taxon>
        <taxon>Agaricomycetes</taxon>
        <taxon>Agaricomycetidae</taxon>
        <taxon>Agaricales</taxon>
        <taxon>Agaricineae</taxon>
        <taxon>Agaricaceae</taxon>
        <taxon>Leucocoprinus</taxon>
    </lineage>
</organism>
<protein>
    <submittedName>
        <fullName evidence="2">Uncharacterized protein</fullName>
    </submittedName>
</protein>
<gene>
    <name evidence="2" type="ORF">NP233_g12982</name>
</gene>
<dbReference type="EMBL" id="JANIEX010002124">
    <property type="protein sequence ID" value="KAJ3551958.1"/>
    <property type="molecule type" value="Genomic_DNA"/>
</dbReference>
<feature type="region of interest" description="Disordered" evidence="1">
    <location>
        <begin position="152"/>
        <end position="239"/>
    </location>
</feature>
<dbReference type="AlphaFoldDB" id="A0AAD5VDP4"/>